<keyword evidence="4" id="KW-1185">Reference proteome</keyword>
<evidence type="ECO:0000313" key="3">
    <source>
        <dbReference type="EMBL" id="MFC4307801.1"/>
    </source>
</evidence>
<protein>
    <submittedName>
        <fullName evidence="3">DUF6515 family protein</fullName>
    </submittedName>
</protein>
<keyword evidence="2" id="KW-0732">Signal</keyword>
<evidence type="ECO:0000313" key="4">
    <source>
        <dbReference type="Proteomes" id="UP001595904"/>
    </source>
</evidence>
<dbReference type="EMBL" id="JBHSDU010000001">
    <property type="protein sequence ID" value="MFC4307801.1"/>
    <property type="molecule type" value="Genomic_DNA"/>
</dbReference>
<organism evidence="3 4">
    <name type="scientific">Steroidobacter flavus</name>
    <dbReference type="NCBI Taxonomy" id="1842136"/>
    <lineage>
        <taxon>Bacteria</taxon>
        <taxon>Pseudomonadati</taxon>
        <taxon>Pseudomonadota</taxon>
        <taxon>Gammaproteobacteria</taxon>
        <taxon>Steroidobacterales</taxon>
        <taxon>Steroidobacteraceae</taxon>
        <taxon>Steroidobacter</taxon>
    </lineage>
</organism>
<feature type="signal peptide" evidence="2">
    <location>
        <begin position="1"/>
        <end position="23"/>
    </location>
</feature>
<dbReference type="RefSeq" id="WP_380594374.1">
    <property type="nucleotide sequence ID" value="NZ_JBHSDU010000001.1"/>
</dbReference>
<dbReference type="Pfam" id="PF20125">
    <property type="entry name" value="DUF6515"/>
    <property type="match status" value="1"/>
</dbReference>
<feature type="region of interest" description="Disordered" evidence="1">
    <location>
        <begin position="124"/>
        <end position="190"/>
    </location>
</feature>
<evidence type="ECO:0000256" key="1">
    <source>
        <dbReference type="SAM" id="MobiDB-lite"/>
    </source>
</evidence>
<evidence type="ECO:0000256" key="2">
    <source>
        <dbReference type="SAM" id="SignalP"/>
    </source>
</evidence>
<feature type="compositionally biased region" description="Basic and acidic residues" evidence="1">
    <location>
        <begin position="156"/>
        <end position="171"/>
    </location>
</feature>
<feature type="chain" id="PRO_5046006102" evidence="2">
    <location>
        <begin position="24"/>
        <end position="210"/>
    </location>
</feature>
<feature type="compositionally biased region" description="Low complexity" evidence="1">
    <location>
        <begin position="127"/>
        <end position="142"/>
    </location>
</feature>
<gene>
    <name evidence="3" type="ORF">ACFPN2_01795</name>
</gene>
<sequence length="210" mass="23619">MNTRMSLSWLACVALCLTQVAHAAPGPDRDRGPDRNYPREGYVVRSLPRERHAIVAPGGSRYFYSRGVWYAPRGPSFVVVHAPIGVFVPVLPPFYSTVWFGGARYFYADDTYYLWRERERSYEVVDPPEQAASPSSSAGSDDLFTYPKNGQSADQQAKDRYECHRWAKDETQFDPTQPGGGVADTQNASKRADYRRAMTACLEGRGYSVK</sequence>
<reference evidence="4" key="1">
    <citation type="journal article" date="2019" name="Int. J. Syst. Evol. Microbiol.">
        <title>The Global Catalogue of Microorganisms (GCM) 10K type strain sequencing project: providing services to taxonomists for standard genome sequencing and annotation.</title>
        <authorList>
            <consortium name="The Broad Institute Genomics Platform"/>
            <consortium name="The Broad Institute Genome Sequencing Center for Infectious Disease"/>
            <person name="Wu L."/>
            <person name="Ma J."/>
        </authorList>
    </citation>
    <scope>NUCLEOTIDE SEQUENCE [LARGE SCALE GENOMIC DNA]</scope>
    <source>
        <strain evidence="4">CGMCC 1.10759</strain>
    </source>
</reference>
<dbReference type="Proteomes" id="UP001595904">
    <property type="component" value="Unassembled WGS sequence"/>
</dbReference>
<name>A0ABV8SJK6_9GAMM</name>
<accession>A0ABV8SJK6</accession>
<dbReference type="InterPro" id="IPR045398">
    <property type="entry name" value="DUF6515"/>
</dbReference>
<proteinExistence type="predicted"/>
<comment type="caution">
    <text evidence="3">The sequence shown here is derived from an EMBL/GenBank/DDBJ whole genome shotgun (WGS) entry which is preliminary data.</text>
</comment>